<reference evidence="4" key="1">
    <citation type="submission" date="2021-01" db="EMBL/GenBank/DDBJ databases">
        <title>Whole genome shotgun sequence of Virgisporangium aurantiacum NBRC 16421.</title>
        <authorList>
            <person name="Komaki H."/>
            <person name="Tamura T."/>
        </authorList>
    </citation>
    <scope>NUCLEOTIDE SEQUENCE</scope>
    <source>
        <strain evidence="4">NBRC 16421</strain>
    </source>
</reference>
<dbReference type="InterPro" id="IPR043128">
    <property type="entry name" value="Rev_trsase/Diguanyl_cyclase"/>
</dbReference>
<dbReference type="SMART" id="SM00091">
    <property type="entry name" value="PAS"/>
    <property type="match status" value="1"/>
</dbReference>
<accession>A0A8J3Z1W5</accession>
<evidence type="ECO:0000259" key="1">
    <source>
        <dbReference type="PROSITE" id="PS50112"/>
    </source>
</evidence>
<dbReference type="NCBIfam" id="TIGR00229">
    <property type="entry name" value="sensory_box"/>
    <property type="match status" value="1"/>
</dbReference>
<dbReference type="Gene3D" id="3.30.450.20">
    <property type="entry name" value="PAS domain"/>
    <property type="match status" value="1"/>
</dbReference>
<keyword evidence="5" id="KW-1185">Reference proteome</keyword>
<organism evidence="4 5">
    <name type="scientific">Virgisporangium aurantiacum</name>
    <dbReference type="NCBI Taxonomy" id="175570"/>
    <lineage>
        <taxon>Bacteria</taxon>
        <taxon>Bacillati</taxon>
        <taxon>Actinomycetota</taxon>
        <taxon>Actinomycetes</taxon>
        <taxon>Micromonosporales</taxon>
        <taxon>Micromonosporaceae</taxon>
        <taxon>Virgisporangium</taxon>
    </lineage>
</organism>
<dbReference type="InterPro" id="IPR035965">
    <property type="entry name" value="PAS-like_dom_sf"/>
</dbReference>
<feature type="domain" description="PAS" evidence="1">
    <location>
        <begin position="185"/>
        <end position="221"/>
    </location>
</feature>
<evidence type="ECO:0000259" key="3">
    <source>
        <dbReference type="PROSITE" id="PS50887"/>
    </source>
</evidence>
<dbReference type="Proteomes" id="UP000612585">
    <property type="component" value="Unassembled WGS sequence"/>
</dbReference>
<evidence type="ECO:0000313" key="4">
    <source>
        <dbReference type="EMBL" id="GIJ55067.1"/>
    </source>
</evidence>
<protein>
    <recommendedName>
        <fullName evidence="6">PAS domain S-box-containing protein/diguanylate cyclase (GGDEF) domain-containing protein</fullName>
    </recommendedName>
</protein>
<comment type="caution">
    <text evidence="4">The sequence shown here is derived from an EMBL/GenBank/DDBJ whole genome shotgun (WGS) entry which is preliminary data.</text>
</comment>
<dbReference type="PANTHER" id="PTHR44757">
    <property type="entry name" value="DIGUANYLATE CYCLASE DGCP"/>
    <property type="match status" value="1"/>
</dbReference>
<dbReference type="InterPro" id="IPR001633">
    <property type="entry name" value="EAL_dom"/>
</dbReference>
<dbReference type="InterPro" id="IPR035919">
    <property type="entry name" value="EAL_sf"/>
</dbReference>
<feature type="domain" description="GGDEF" evidence="3">
    <location>
        <begin position="329"/>
        <end position="441"/>
    </location>
</feature>
<dbReference type="RefSeq" id="WP_203991320.1">
    <property type="nucleotide sequence ID" value="NZ_BOPG01000013.1"/>
</dbReference>
<dbReference type="Pfam" id="PF00990">
    <property type="entry name" value="GGDEF"/>
    <property type="match status" value="1"/>
</dbReference>
<sequence length="677" mass="71979">MALRLAIGFGLVAVVLVGLAVTRMWRVAAAGLRRSLARERELRRGCEALLSATDVEAVRVVVGGAVAGLLPPGTAHEVTLVLGDGALPASDSAATMIVAETRHLPADISARLPGHDLALHCRLSVGERQLGRLYVAADGTALVELQQAMPVLAGQAAGAIDRLRLTGELGELGHELGRELARRDAEAHFRTLVVNAADAILIVDDDGRVRYGSPSATDLLGPDDPTGRPVQDLFEHGDAVLAAVRARVGTVAGWTRLRPTGERIEVEAAIRDLRHEPTVDGIVLTLRDITERRRRQRELEERAYLDPLTGLGSRLLFEDELERAAAAPTVTGVLLVGVDATPTDELLRAVGERLRACLDGRTVARLGADEFGVVVENAGDEIDGLADSILGRVPGRVSIGAATTATTDADADGPGQLLDRAGVALRTARSQGGGRRRRYDAALHREIAERTRLRDDLRQALADGHLALRYQPIVDLGSGRAVGLGSRVCWTHPERGPVPPDVVTELAEESGLTAALGSWVLDRSIRDAVGWQCRFPSDPPRVSVTVPAGQFRTPGFVEHVLTLINRHGLEPYLLTLEITESLLLAGPAEVRGDLSILRNAGLRIAVGDFGTLSCLYDVDVLTLSTADPGLVAGVVRLARTLRLDVVADGTEPPMPSDEVLPWLTADVGTAELSGARS</sequence>
<dbReference type="InterPro" id="IPR000160">
    <property type="entry name" value="GGDEF_dom"/>
</dbReference>
<dbReference type="SUPFAM" id="SSF141868">
    <property type="entry name" value="EAL domain-like"/>
    <property type="match status" value="1"/>
</dbReference>
<dbReference type="SUPFAM" id="SSF55073">
    <property type="entry name" value="Nucleotide cyclase"/>
    <property type="match status" value="1"/>
</dbReference>
<dbReference type="InterPro" id="IPR000014">
    <property type="entry name" value="PAS"/>
</dbReference>
<proteinExistence type="predicted"/>
<dbReference type="InterPro" id="IPR029787">
    <property type="entry name" value="Nucleotide_cyclase"/>
</dbReference>
<evidence type="ECO:0008006" key="6">
    <source>
        <dbReference type="Google" id="ProtNLM"/>
    </source>
</evidence>
<evidence type="ECO:0000313" key="5">
    <source>
        <dbReference type="Proteomes" id="UP000612585"/>
    </source>
</evidence>
<dbReference type="PROSITE" id="PS50883">
    <property type="entry name" value="EAL"/>
    <property type="match status" value="1"/>
</dbReference>
<dbReference type="CDD" id="cd01948">
    <property type="entry name" value="EAL"/>
    <property type="match status" value="1"/>
</dbReference>
<dbReference type="Gene3D" id="3.30.70.270">
    <property type="match status" value="1"/>
</dbReference>
<dbReference type="AlphaFoldDB" id="A0A8J3Z1W5"/>
<dbReference type="SMART" id="SM00267">
    <property type="entry name" value="GGDEF"/>
    <property type="match status" value="1"/>
</dbReference>
<evidence type="ECO:0000259" key="2">
    <source>
        <dbReference type="PROSITE" id="PS50883"/>
    </source>
</evidence>
<dbReference type="CDD" id="cd00130">
    <property type="entry name" value="PAS"/>
    <property type="match status" value="1"/>
</dbReference>
<name>A0A8J3Z1W5_9ACTN</name>
<dbReference type="Pfam" id="PF00563">
    <property type="entry name" value="EAL"/>
    <property type="match status" value="1"/>
</dbReference>
<dbReference type="EMBL" id="BOPG01000013">
    <property type="protein sequence ID" value="GIJ55067.1"/>
    <property type="molecule type" value="Genomic_DNA"/>
</dbReference>
<dbReference type="Gene3D" id="3.20.20.450">
    <property type="entry name" value="EAL domain"/>
    <property type="match status" value="1"/>
</dbReference>
<gene>
    <name evidence="4" type="ORF">Vau01_025830</name>
</gene>
<dbReference type="PROSITE" id="PS50112">
    <property type="entry name" value="PAS"/>
    <property type="match status" value="1"/>
</dbReference>
<dbReference type="Pfam" id="PF13426">
    <property type="entry name" value="PAS_9"/>
    <property type="match status" value="1"/>
</dbReference>
<dbReference type="SUPFAM" id="SSF55785">
    <property type="entry name" value="PYP-like sensor domain (PAS domain)"/>
    <property type="match status" value="1"/>
</dbReference>
<dbReference type="InterPro" id="IPR052155">
    <property type="entry name" value="Biofilm_reg_signaling"/>
</dbReference>
<feature type="domain" description="EAL" evidence="2">
    <location>
        <begin position="450"/>
        <end position="677"/>
    </location>
</feature>
<dbReference type="SMART" id="SM00052">
    <property type="entry name" value="EAL"/>
    <property type="match status" value="1"/>
</dbReference>
<dbReference type="PANTHER" id="PTHR44757:SF2">
    <property type="entry name" value="BIOFILM ARCHITECTURE MAINTENANCE PROTEIN MBAA"/>
    <property type="match status" value="1"/>
</dbReference>
<dbReference type="PROSITE" id="PS50887">
    <property type="entry name" value="GGDEF"/>
    <property type="match status" value="1"/>
</dbReference>